<dbReference type="AlphaFoldDB" id="G0WCT9"/>
<evidence type="ECO:0000256" key="3">
    <source>
        <dbReference type="ARBA" id="ARBA00023274"/>
    </source>
</evidence>
<sequence>MENHTNHLGSLIYLASNIRYFQGNPKSYNLTPDMFTVSSMSSLFKTGLLSMGLKGQSFNSLVITRNLMKTHKGAAKRWRKSAQGFKRGIAGRNHGNVGWSHRYLNKLTGRKEADPTHVKHLKRMLPYH</sequence>
<dbReference type="STRING" id="1071378.G0WCT9"/>
<evidence type="ECO:0008006" key="6">
    <source>
        <dbReference type="Google" id="ProtNLM"/>
    </source>
</evidence>
<dbReference type="GO" id="GO:0003735">
    <property type="term" value="F:structural constituent of ribosome"/>
    <property type="evidence" value="ECO:0007669"/>
    <property type="project" value="EnsemblFungi"/>
</dbReference>
<keyword evidence="2" id="KW-0689">Ribosomal protein</keyword>
<accession>G0WCT9</accession>
<proteinExistence type="inferred from homology"/>
<dbReference type="GO" id="GO:0006412">
    <property type="term" value="P:translation"/>
    <property type="evidence" value="ECO:0007669"/>
    <property type="project" value="InterPro"/>
</dbReference>
<dbReference type="PANTHER" id="PTHR33343:SF1">
    <property type="entry name" value="LARGE RIBOSOMAL SUBUNIT PROTEIN BL35M"/>
    <property type="match status" value="1"/>
</dbReference>
<dbReference type="InterPro" id="IPR021137">
    <property type="entry name" value="Ribosomal_bL35-like"/>
</dbReference>
<dbReference type="KEGG" id="ndi:NDAI_0F02820"/>
<reference evidence="4 5" key="1">
    <citation type="journal article" date="2011" name="Proc. Natl. Acad. Sci. U.S.A.">
        <title>Evolutionary erosion of yeast sex chromosomes by mating-type switching accidents.</title>
        <authorList>
            <person name="Gordon J.L."/>
            <person name="Armisen D."/>
            <person name="Proux-Wera E."/>
            <person name="Oheigeartaigh S.S."/>
            <person name="Byrne K.P."/>
            <person name="Wolfe K.H."/>
        </authorList>
    </citation>
    <scope>NUCLEOTIDE SEQUENCE [LARGE SCALE GENOMIC DNA]</scope>
    <source>
        <strain evidence="5">ATCC 10597 / BCRC 20456 / CBS 421 / NBRC 0211 / NRRL Y-12639</strain>
    </source>
</reference>
<dbReference type="Gene3D" id="4.10.410.60">
    <property type="match status" value="1"/>
</dbReference>
<dbReference type="Proteomes" id="UP000000689">
    <property type="component" value="Chromosome 6"/>
</dbReference>
<protein>
    <recommendedName>
        <fullName evidence="6">50S ribosomal protein L35</fullName>
    </recommendedName>
</protein>
<evidence type="ECO:0000313" key="4">
    <source>
        <dbReference type="EMBL" id="CCD25600.1"/>
    </source>
</evidence>
<dbReference type="Pfam" id="PF01632">
    <property type="entry name" value="Ribosomal_L35p"/>
    <property type="match status" value="1"/>
</dbReference>
<dbReference type="HOGENOM" id="CLU_154769_1_0_1"/>
<name>G0WCT9_NAUDC</name>
<evidence type="ECO:0000256" key="1">
    <source>
        <dbReference type="ARBA" id="ARBA00006598"/>
    </source>
</evidence>
<dbReference type="eggNOG" id="ENOG502S7SR">
    <property type="taxonomic scope" value="Eukaryota"/>
</dbReference>
<evidence type="ECO:0000313" key="5">
    <source>
        <dbReference type="Proteomes" id="UP000000689"/>
    </source>
</evidence>
<dbReference type="GO" id="GO:0005762">
    <property type="term" value="C:mitochondrial large ribosomal subunit"/>
    <property type="evidence" value="ECO:0007669"/>
    <property type="project" value="EnsemblFungi"/>
</dbReference>
<evidence type="ECO:0000256" key="2">
    <source>
        <dbReference type="ARBA" id="ARBA00022980"/>
    </source>
</evidence>
<dbReference type="SUPFAM" id="SSF143034">
    <property type="entry name" value="L35p-like"/>
    <property type="match status" value="1"/>
</dbReference>
<dbReference type="PANTHER" id="PTHR33343">
    <property type="entry name" value="54S RIBOSOMAL PROTEIN BL35M"/>
    <property type="match status" value="1"/>
</dbReference>
<dbReference type="InterPro" id="IPR037229">
    <property type="entry name" value="Ribosomal_bL35_sf"/>
</dbReference>
<dbReference type="RefSeq" id="XP_003670843.1">
    <property type="nucleotide sequence ID" value="XM_003670795.1"/>
</dbReference>
<dbReference type="InterPro" id="IPR001706">
    <property type="entry name" value="Ribosomal_bL35"/>
</dbReference>
<keyword evidence="3" id="KW-0687">Ribonucleoprotein</keyword>
<dbReference type="EMBL" id="HE580272">
    <property type="protein sequence ID" value="CCD25600.1"/>
    <property type="molecule type" value="Genomic_DNA"/>
</dbReference>
<dbReference type="GeneID" id="11496938"/>
<gene>
    <name evidence="4" type="primary">NDAI0F02820</name>
    <name evidence="4" type="ordered locus">NDAI_0F02820</name>
</gene>
<comment type="similarity">
    <text evidence="1">Belongs to the bacterial ribosomal protein bL35 family.</text>
</comment>
<keyword evidence="5" id="KW-1185">Reference proteome</keyword>
<dbReference type="OrthoDB" id="162638at2759"/>
<organism evidence="4 5">
    <name type="scientific">Naumovozyma dairenensis (strain ATCC 10597 / BCRC 20456 / CBS 421 / NBRC 0211 / NRRL Y-12639)</name>
    <name type="common">Saccharomyces dairenensis</name>
    <dbReference type="NCBI Taxonomy" id="1071378"/>
    <lineage>
        <taxon>Eukaryota</taxon>
        <taxon>Fungi</taxon>
        <taxon>Dikarya</taxon>
        <taxon>Ascomycota</taxon>
        <taxon>Saccharomycotina</taxon>
        <taxon>Saccharomycetes</taxon>
        <taxon>Saccharomycetales</taxon>
        <taxon>Saccharomycetaceae</taxon>
        <taxon>Naumovozyma</taxon>
    </lineage>
</organism>